<evidence type="ECO:0000259" key="1">
    <source>
        <dbReference type="Pfam" id="PF12571"/>
    </source>
</evidence>
<organism evidence="2 3">
    <name type="scientific">Lysinibacillus piscis</name>
    <dbReference type="NCBI Taxonomy" id="2518931"/>
    <lineage>
        <taxon>Bacteria</taxon>
        <taxon>Bacillati</taxon>
        <taxon>Bacillota</taxon>
        <taxon>Bacilli</taxon>
        <taxon>Bacillales</taxon>
        <taxon>Bacillaceae</taxon>
        <taxon>Lysinibacillus</taxon>
    </lineage>
</organism>
<dbReference type="RefSeq" id="WP_264987200.1">
    <property type="nucleotide sequence ID" value="NZ_BRZA01000001.1"/>
</dbReference>
<accession>A0ABQ5NGH2</accession>
<dbReference type="EMBL" id="BRZA01000001">
    <property type="protein sequence ID" value="GLC87480.1"/>
    <property type="molecule type" value="Genomic_DNA"/>
</dbReference>
<keyword evidence="3" id="KW-1185">Reference proteome</keyword>
<dbReference type="PANTHER" id="PTHR35191">
    <property type="entry name" value="PROPHAGE SIDE TAIL FIBER PROTEIN HOMOLOG STFQ-RELATED"/>
    <property type="match status" value="1"/>
</dbReference>
<proteinExistence type="predicted"/>
<dbReference type="Proteomes" id="UP001065593">
    <property type="component" value="Unassembled WGS sequence"/>
</dbReference>
<evidence type="ECO:0000313" key="2">
    <source>
        <dbReference type="EMBL" id="GLC87480.1"/>
    </source>
</evidence>
<dbReference type="InterPro" id="IPR051934">
    <property type="entry name" value="Phage_Tail_Fiber_Structural"/>
</dbReference>
<sequence length="668" mass="72459">MAQYGTLITNIGLAQIANAQVTQSKVGLEYIALGDGNGAHYVPTQNQTALVHEVWRGPIAELSIDPTNDKRIVVDAVIPPTAGGFTIREIGIFDDKNQLIAVGQYPEKYKPALDEGVASEDVIHFVIETNNANVVKLTIDPTIIIASRKYVDGAIAAHTDPTKIGAHKIKNIEGLESELTAIRNLIGDGSGTDDIISRLNTLESEIGVLPNLTTTEKSNLVAAINEVRQVAIKSWQKGVYNDVNVVNLGTQSAKKTLAFANFSETRGLETIFINIPAPAMWGMLKVKIASAFHTANAGGGMEIIYQIGKNASGESPAYAKEVQIVSVSQKFANCFYVSACEYTSSLVRIPITKAPNTNNYLAIELELIDSATNAYTMIKDAYITHINNAGYVSHPWTPQIGAHLREGDQAKIDNAHNKAHHPAVMTILDGRTDLTIHALNPVQLRIALQNYITSQRGEYKFFVDLGNYGLSGYGVMTIIVPWLDKSGGGIIQIVETQQKTYKRYEISDTTWSNFTSVADDFSMIASAISDMGVPTSADAAGAVMATNIRAIKKKWSGIIPSAIDNRVYTHVDGTTRSMPTVTFTIPFAPTTISCLGWMGTAAAYNIVYESASDGNYSGSVKIAYYNQSLATSQTYNFRGQIINNGNGTYTVYLPSFQHPVAYTVKAFE</sequence>
<evidence type="ECO:0000313" key="3">
    <source>
        <dbReference type="Proteomes" id="UP001065593"/>
    </source>
</evidence>
<dbReference type="Pfam" id="PF12571">
    <property type="entry name" value="Phage_tail_fib"/>
    <property type="match status" value="1"/>
</dbReference>
<dbReference type="PANTHER" id="PTHR35191:SF1">
    <property type="entry name" value="PROPHAGE SIDE TAIL FIBER PROTEIN HOMOLOG STFQ-RELATED"/>
    <property type="match status" value="1"/>
</dbReference>
<comment type="caution">
    <text evidence="2">The sequence shown here is derived from an EMBL/GenBank/DDBJ whole genome shotgun (WGS) entry which is preliminary data.</text>
</comment>
<dbReference type="InterPro" id="IPR022225">
    <property type="entry name" value="Phage_tail_fibre_N"/>
</dbReference>
<reference evidence="2" key="1">
    <citation type="submission" date="2022-08" db="EMBL/GenBank/DDBJ databases">
        <title>Draft genome sequence of Lysinibacillus sp. strain KH24.</title>
        <authorList>
            <person name="Kanbe H."/>
            <person name="Itoh H."/>
        </authorList>
    </citation>
    <scope>NUCLEOTIDE SEQUENCE</scope>
    <source>
        <strain evidence="2">KH24</strain>
    </source>
</reference>
<protein>
    <recommendedName>
        <fullName evidence="1">Phage tail fibre protein N-terminal domain-containing protein</fullName>
    </recommendedName>
</protein>
<gene>
    <name evidence="2" type="ORF">LYSBPC_06070</name>
</gene>
<feature type="domain" description="Phage tail fibre protein N-terminal" evidence="1">
    <location>
        <begin position="1"/>
        <end position="149"/>
    </location>
</feature>
<name>A0ABQ5NGH2_9BACI</name>